<feature type="signal peptide" evidence="1">
    <location>
        <begin position="1"/>
        <end position="28"/>
    </location>
</feature>
<accession>A0A4P6UUV3</accession>
<sequence>MKGILKLAAILILALGISLSSQTSSADAAVQSGFYVNNQLEVTVNQFIKMTAKEKVQLLLKNNTYLILSELNIALPANLIIQGTDQQIEAAQMTLEEYTKKFGEIGLGNDLEFRVANIE</sequence>
<evidence type="ECO:0000313" key="3">
    <source>
        <dbReference type="Proteomes" id="UP000291151"/>
    </source>
</evidence>
<keyword evidence="1" id="KW-0732">Signal</keyword>
<evidence type="ECO:0000313" key="2">
    <source>
        <dbReference type="EMBL" id="QBK27043.1"/>
    </source>
</evidence>
<protein>
    <submittedName>
        <fullName evidence="2">Uncharacterized protein</fullName>
    </submittedName>
</protein>
<feature type="chain" id="PRO_5020825575" evidence="1">
    <location>
        <begin position="29"/>
        <end position="119"/>
    </location>
</feature>
<dbReference type="EMBL" id="CP036528">
    <property type="protein sequence ID" value="QBK27043.1"/>
    <property type="molecule type" value="Genomic_DNA"/>
</dbReference>
<keyword evidence="3" id="KW-1185">Reference proteome</keyword>
<evidence type="ECO:0000256" key="1">
    <source>
        <dbReference type="SAM" id="SignalP"/>
    </source>
</evidence>
<gene>
    <name evidence="2" type="ORF">DKZ56_15210</name>
</gene>
<name>A0A4P6UUV3_9BACL</name>
<dbReference type="AlphaFoldDB" id="A0A4P6UUV3"/>
<dbReference type="KEGG" id="uth:DKZ56_15210"/>
<organism evidence="2 3">
    <name type="scientific">Ureibacillus thermophilus</name>
    <dbReference type="NCBI Taxonomy" id="367743"/>
    <lineage>
        <taxon>Bacteria</taxon>
        <taxon>Bacillati</taxon>
        <taxon>Bacillota</taxon>
        <taxon>Bacilli</taxon>
        <taxon>Bacillales</taxon>
        <taxon>Caryophanaceae</taxon>
        <taxon>Ureibacillus</taxon>
    </lineage>
</organism>
<dbReference type="Proteomes" id="UP000291151">
    <property type="component" value="Chromosome"/>
</dbReference>
<dbReference type="RefSeq" id="WP_208650717.1">
    <property type="nucleotide sequence ID" value="NZ_CP036528.1"/>
</dbReference>
<proteinExistence type="predicted"/>
<reference evidence="2 3" key="1">
    <citation type="submission" date="2019-02" db="EMBL/GenBank/DDBJ databases">
        <title>Ureibacillus thermophilus.</title>
        <authorList>
            <person name="Sunny J.S."/>
            <person name="Natarajan A."/>
            <person name="Saleena L.M."/>
        </authorList>
    </citation>
    <scope>NUCLEOTIDE SEQUENCE [LARGE SCALE GENOMIC DNA]</scope>
    <source>
        <strain evidence="2 3">LM102</strain>
    </source>
</reference>